<sequence length="644" mass="69623">MSVRRLALASLCAAISFASAAHAAPNPYSHLVVFGDSLSDSGQFPDLNGPLGSSLRFTNRVGPTYQPGSGEPVGPTSVMLLGGRLGFSSQELGPSTSLINSVLGLPDGNNWAVGGYRTDQILASITEENGSVVATNGLTLRRRDGYLVDLADQGQGLDSNALYYLTGGGNDFLQGVVTSPATAQTAANQLAASASALQQAGARYIMVWLLPDIGLTPALSGTPQQAAASQLSAVFNNQLVSQLSTIDAQIIPLNVPRLLSEVLADPARYGLAADQNLTATCFDDCTQQNAVYGLDSANPDPTRLLYNDRVHPTITGQRLIADYAYSILAAPWELTLLPEMAYGSLTAHQGQLYSQWLSDRNHWQPVGTWNSFVSPGGLRQNFDGQSSSVSGDGDGYSLDLGGSFRLNDYWRVGVAAGFYKQDLNVGAADSRYDLRSYFATAFAQYQQNHWWADLALTGGHLDYHDLKRTFALGPTERSEKGDTNGHLWAASGRLGFDLAQPQSAWHLSPFISADYARITVDSYSENSDRATALNIDEQKRRSRRLGAGLQGQFELTTRTQVFAEVAREKEFEDSTQDLTMSQVDLPGLSYTLQGYTPSDRLDRASLGVSQQLTDDVAVRASYSYRKSREDDAQQSVGLSVSWQW</sequence>
<dbReference type="Gene3D" id="3.40.50.1110">
    <property type="entry name" value="SGNH hydrolase"/>
    <property type="match status" value="1"/>
</dbReference>
<dbReference type="PANTHER" id="PTHR45648:SF22">
    <property type="entry name" value="GDSL LIPASE_ACYLHYDROLASE FAMILY PROTEIN (AFU_ORTHOLOGUE AFUA_4G14700)"/>
    <property type="match status" value="1"/>
</dbReference>
<feature type="signal peptide" evidence="5">
    <location>
        <begin position="1"/>
        <end position="23"/>
    </location>
</feature>
<evidence type="ECO:0000256" key="2">
    <source>
        <dbReference type="ARBA" id="ARBA00022729"/>
    </source>
</evidence>
<dbReference type="NCBIfam" id="NF041609">
    <property type="entry name" value="esterase_EstP"/>
    <property type="match status" value="1"/>
</dbReference>
<feature type="chain" id="PRO_5016088498" evidence="5">
    <location>
        <begin position="24"/>
        <end position="644"/>
    </location>
</feature>
<dbReference type="PIRSF" id="PIRSF037375">
    <property type="entry name" value="Autotrns_EstA"/>
    <property type="match status" value="1"/>
</dbReference>
<dbReference type="Pfam" id="PF00657">
    <property type="entry name" value="Lipase_GDSL"/>
    <property type="match status" value="1"/>
</dbReference>
<evidence type="ECO:0000256" key="3">
    <source>
        <dbReference type="ARBA" id="ARBA00022801"/>
    </source>
</evidence>
<dbReference type="NCBIfam" id="TIGR01414">
    <property type="entry name" value="autotrans_barl"/>
    <property type="match status" value="1"/>
</dbReference>
<proteinExistence type="inferred from homology"/>
<dbReference type="EMBL" id="UAUF01000014">
    <property type="protein sequence ID" value="SPZ11541.1"/>
    <property type="molecule type" value="Genomic_DNA"/>
</dbReference>
<dbReference type="SUPFAM" id="SSF52266">
    <property type="entry name" value="SGNH hydrolase"/>
    <property type="match status" value="1"/>
</dbReference>
<dbReference type="GO" id="GO:0019867">
    <property type="term" value="C:outer membrane"/>
    <property type="evidence" value="ECO:0007669"/>
    <property type="project" value="InterPro"/>
</dbReference>
<dbReference type="InterPro" id="IPR001087">
    <property type="entry name" value="GDSL"/>
</dbReference>
<dbReference type="InterPro" id="IPR051058">
    <property type="entry name" value="GDSL_Est/Lipase"/>
</dbReference>
<feature type="domain" description="Autotransporter" evidence="6">
    <location>
        <begin position="364"/>
        <end position="644"/>
    </location>
</feature>
<dbReference type="Proteomes" id="UP000626180">
    <property type="component" value="Unassembled WGS sequence"/>
</dbReference>
<keyword evidence="10" id="KW-1185">Reference proteome</keyword>
<dbReference type="PANTHER" id="PTHR45648">
    <property type="entry name" value="GDSL LIPASE/ACYLHYDROLASE FAMILY PROTEIN (AFU_ORTHOLOGUE AFUA_4G14700)"/>
    <property type="match status" value="1"/>
</dbReference>
<dbReference type="InterPro" id="IPR017186">
    <property type="entry name" value="Lipase_autotranspt_EstA"/>
</dbReference>
<dbReference type="SMART" id="SM00869">
    <property type="entry name" value="Autotransporter"/>
    <property type="match status" value="1"/>
</dbReference>
<dbReference type="InterPro" id="IPR036709">
    <property type="entry name" value="Autotransporte_beta_dom_sf"/>
</dbReference>
<evidence type="ECO:0000313" key="10">
    <source>
        <dbReference type="Proteomes" id="UP000626180"/>
    </source>
</evidence>
<feature type="active site" evidence="4">
    <location>
        <position position="311"/>
    </location>
</feature>
<evidence type="ECO:0000313" key="7">
    <source>
        <dbReference type="EMBL" id="MBF8641949.1"/>
    </source>
</evidence>
<dbReference type="EC" id="3.1.1.1" evidence="8"/>
<dbReference type="CDD" id="cd01847">
    <property type="entry name" value="Triacylglycerol_lipase_like"/>
    <property type="match status" value="1"/>
</dbReference>
<name>A0A2X2CXW6_PSELU</name>
<dbReference type="Gene3D" id="2.40.128.130">
    <property type="entry name" value="Autotransporter beta-domain"/>
    <property type="match status" value="1"/>
</dbReference>
<evidence type="ECO:0000313" key="8">
    <source>
        <dbReference type="EMBL" id="SPZ11541.1"/>
    </source>
</evidence>
<dbReference type="PROSITE" id="PS51208">
    <property type="entry name" value="AUTOTRANSPORTER"/>
    <property type="match status" value="1"/>
</dbReference>
<keyword evidence="3 8" id="KW-0378">Hydrolase</keyword>
<keyword evidence="2 5" id="KW-0732">Signal</keyword>
<gene>
    <name evidence="8" type="primary">estA</name>
    <name evidence="7" type="ORF">IRZ65_14785</name>
    <name evidence="8" type="ORF">NCTC11842_03786</name>
</gene>
<evidence type="ECO:0000256" key="1">
    <source>
        <dbReference type="ARBA" id="ARBA00008668"/>
    </source>
</evidence>
<reference evidence="7 10" key="2">
    <citation type="submission" date="2020-10" db="EMBL/GenBank/DDBJ databases">
        <title>Genome sequences of Pseudomonas isolates.</title>
        <authorList>
            <person name="Wessels L."/>
            <person name="Reich F."/>
            <person name="Hammerl J."/>
        </authorList>
    </citation>
    <scope>NUCLEOTIDE SEQUENCE [LARGE SCALE GENOMIC DNA]</scope>
    <source>
        <strain evidence="7 10">20-MO00624-0</strain>
    </source>
</reference>
<dbReference type="InterPro" id="IPR036514">
    <property type="entry name" value="SGNH_hydro_sf"/>
</dbReference>
<evidence type="ECO:0000256" key="5">
    <source>
        <dbReference type="SAM" id="SignalP"/>
    </source>
</evidence>
<protein>
    <submittedName>
        <fullName evidence="7">Autotransporter domain-containing protein</fullName>
    </submittedName>
    <submittedName>
        <fullName evidence="8">Esterase EstA</fullName>
        <ecNumber evidence="8">3.1.1.1</ecNumber>
    </submittedName>
</protein>
<dbReference type="AlphaFoldDB" id="A0A2X2CXW6"/>
<dbReference type="InterPro" id="IPR006315">
    <property type="entry name" value="OM_autotransptr_brl_dom"/>
</dbReference>
<organism evidence="8 9">
    <name type="scientific">Pseudomonas luteola</name>
    <dbReference type="NCBI Taxonomy" id="47886"/>
    <lineage>
        <taxon>Bacteria</taxon>
        <taxon>Pseudomonadati</taxon>
        <taxon>Pseudomonadota</taxon>
        <taxon>Gammaproteobacteria</taxon>
        <taxon>Pseudomonadales</taxon>
        <taxon>Pseudomonadaceae</taxon>
        <taxon>Pseudomonas</taxon>
    </lineage>
</organism>
<feature type="active site" description="Nucleophile" evidence="4">
    <location>
        <position position="37"/>
    </location>
</feature>
<accession>A0A2X2CXW6</accession>
<dbReference type="GO" id="GO:0106435">
    <property type="term" value="F:carboxylesterase activity"/>
    <property type="evidence" value="ECO:0007669"/>
    <property type="project" value="UniProtKB-EC"/>
</dbReference>
<dbReference type="EMBL" id="JADMCD010000007">
    <property type="protein sequence ID" value="MBF8641949.1"/>
    <property type="molecule type" value="Genomic_DNA"/>
</dbReference>
<evidence type="ECO:0000256" key="4">
    <source>
        <dbReference type="PIRSR" id="PIRSR037375-1"/>
    </source>
</evidence>
<dbReference type="InterPro" id="IPR005546">
    <property type="entry name" value="Autotransporte_beta"/>
</dbReference>
<evidence type="ECO:0000313" key="9">
    <source>
        <dbReference type="Proteomes" id="UP000250443"/>
    </source>
</evidence>
<dbReference type="Pfam" id="PF03797">
    <property type="entry name" value="Autotransporter"/>
    <property type="match status" value="1"/>
</dbReference>
<dbReference type="Proteomes" id="UP000250443">
    <property type="component" value="Unassembled WGS sequence"/>
</dbReference>
<evidence type="ECO:0000259" key="6">
    <source>
        <dbReference type="PROSITE" id="PS51208"/>
    </source>
</evidence>
<feature type="active site" evidence="4">
    <location>
        <position position="308"/>
    </location>
</feature>
<reference evidence="8 9" key="1">
    <citation type="submission" date="2018-06" db="EMBL/GenBank/DDBJ databases">
        <authorList>
            <consortium name="Pathogen Informatics"/>
            <person name="Doyle S."/>
        </authorList>
    </citation>
    <scope>NUCLEOTIDE SEQUENCE [LARGE SCALE GENOMIC DNA]</scope>
    <source>
        <strain evidence="8 9">NCTC11842</strain>
    </source>
</reference>
<dbReference type="RefSeq" id="WP_010795546.1">
    <property type="nucleotide sequence ID" value="NZ_CP069262.1"/>
</dbReference>
<comment type="similarity">
    <text evidence="1">Belongs to the 'GDSL' lipolytic enzyme family.</text>
</comment>
<dbReference type="SUPFAM" id="SSF103515">
    <property type="entry name" value="Autotransporter"/>
    <property type="match status" value="1"/>
</dbReference>
<dbReference type="InterPro" id="IPR048099">
    <property type="entry name" value="Esterase_EstP/EstA"/>
</dbReference>